<keyword evidence="3" id="KW-1185">Reference proteome</keyword>
<dbReference type="InterPro" id="IPR051207">
    <property type="entry name" value="ComplexI_NDUFA9_subunit"/>
</dbReference>
<protein>
    <submittedName>
        <fullName evidence="2">Complex I NDUFA9 subunit family protein</fullName>
    </submittedName>
</protein>
<dbReference type="Proteomes" id="UP000811255">
    <property type="component" value="Unassembled WGS sequence"/>
</dbReference>
<dbReference type="PANTHER" id="PTHR12126">
    <property type="entry name" value="NADH-UBIQUINONE OXIDOREDUCTASE 39 KDA SUBUNIT-RELATED"/>
    <property type="match status" value="1"/>
</dbReference>
<dbReference type="PANTHER" id="PTHR12126:SF11">
    <property type="entry name" value="NADH DEHYDROGENASE [UBIQUINONE] 1 ALPHA SUBCOMPLEX SUBUNIT 9, MITOCHONDRIAL"/>
    <property type="match status" value="1"/>
</dbReference>
<comment type="caution">
    <text evidence="2">The sequence shown here is derived from an EMBL/GenBank/DDBJ whole genome shotgun (WGS) entry which is preliminary data.</text>
</comment>
<sequence>MAQVDSLEDKIVVLIGGGGFLGSHVAEVLLRRGARVRIAERHPEQAYHLRALANLGQIQFLRANVRDKHSLDAATRGADAVVYLVGTFGDAQFELQAEGAGEAAKAAAANGAKAFVYISALGADPASDSGYASSKGEGEQLVREAFPTATVVRPSVLFGDDDKFVSLFAGLIAALPALPVFGAESRLQPLFVDDAAEAIVNALADSEIHGGKTYEIAGPEILTVEELHHRISKAQGRERVFFRLPDAIAALFAVLPGTPMNSDQWKLLKRGNVASGQLPGCDKLGVQPKPLGLFLDRWMMRYRKHGRFGTKNELA</sequence>
<dbReference type="InterPro" id="IPR016040">
    <property type="entry name" value="NAD(P)-bd_dom"/>
</dbReference>
<evidence type="ECO:0000259" key="1">
    <source>
        <dbReference type="Pfam" id="PF13460"/>
    </source>
</evidence>
<organism evidence="2 3">
    <name type="scientific">Croceibacterium selenioxidans</name>
    <dbReference type="NCBI Taxonomy" id="2838833"/>
    <lineage>
        <taxon>Bacteria</taxon>
        <taxon>Pseudomonadati</taxon>
        <taxon>Pseudomonadota</taxon>
        <taxon>Alphaproteobacteria</taxon>
        <taxon>Sphingomonadales</taxon>
        <taxon>Erythrobacteraceae</taxon>
        <taxon>Croceibacterium</taxon>
    </lineage>
</organism>
<dbReference type="CDD" id="cd05271">
    <property type="entry name" value="NDUFA9_like_SDR_a"/>
    <property type="match status" value="1"/>
</dbReference>
<name>A0ABS5W6B4_9SPHN</name>
<proteinExistence type="predicted"/>
<gene>
    <name evidence="2" type="ORF">KK137_11865</name>
</gene>
<accession>A0ABS5W6B4</accession>
<feature type="domain" description="NAD(P)-binding" evidence="1">
    <location>
        <begin position="16"/>
        <end position="160"/>
    </location>
</feature>
<dbReference type="SUPFAM" id="SSF51735">
    <property type="entry name" value="NAD(P)-binding Rossmann-fold domains"/>
    <property type="match status" value="1"/>
</dbReference>
<dbReference type="EMBL" id="JAHFVK010000002">
    <property type="protein sequence ID" value="MBT2135031.1"/>
    <property type="molecule type" value="Genomic_DNA"/>
</dbReference>
<reference evidence="2 3" key="1">
    <citation type="submission" date="2021-05" db="EMBL/GenBank/DDBJ databases">
        <title>Croceibacterium sp. LX-88 genome sequence.</title>
        <authorList>
            <person name="Luo X."/>
        </authorList>
    </citation>
    <scope>NUCLEOTIDE SEQUENCE [LARGE SCALE GENOMIC DNA]</scope>
    <source>
        <strain evidence="2 3">LX-88</strain>
    </source>
</reference>
<dbReference type="Gene3D" id="3.40.50.720">
    <property type="entry name" value="NAD(P)-binding Rossmann-like Domain"/>
    <property type="match status" value="1"/>
</dbReference>
<dbReference type="InterPro" id="IPR036291">
    <property type="entry name" value="NAD(P)-bd_dom_sf"/>
</dbReference>
<dbReference type="RefSeq" id="WP_214536622.1">
    <property type="nucleotide sequence ID" value="NZ_JAHFVK010000002.1"/>
</dbReference>
<evidence type="ECO:0000313" key="3">
    <source>
        <dbReference type="Proteomes" id="UP000811255"/>
    </source>
</evidence>
<dbReference type="Pfam" id="PF13460">
    <property type="entry name" value="NAD_binding_10"/>
    <property type="match status" value="1"/>
</dbReference>
<evidence type="ECO:0000313" key="2">
    <source>
        <dbReference type="EMBL" id="MBT2135031.1"/>
    </source>
</evidence>